<feature type="region of interest" description="Disordered" evidence="1">
    <location>
        <begin position="1"/>
        <end position="48"/>
    </location>
</feature>
<proteinExistence type="predicted"/>
<evidence type="ECO:0000313" key="2">
    <source>
        <dbReference type="EMBL" id="CAA9223016.1"/>
    </source>
</evidence>
<feature type="compositionally biased region" description="Basic residues" evidence="1">
    <location>
        <begin position="93"/>
        <end position="114"/>
    </location>
</feature>
<feature type="compositionally biased region" description="Basic residues" evidence="1">
    <location>
        <begin position="20"/>
        <end position="29"/>
    </location>
</feature>
<dbReference type="EMBL" id="CADCTN010000038">
    <property type="protein sequence ID" value="CAA9223016.1"/>
    <property type="molecule type" value="Genomic_DNA"/>
</dbReference>
<feature type="region of interest" description="Disordered" evidence="1">
    <location>
        <begin position="82"/>
        <end position="165"/>
    </location>
</feature>
<evidence type="ECO:0000256" key="1">
    <source>
        <dbReference type="SAM" id="MobiDB-lite"/>
    </source>
</evidence>
<feature type="compositionally biased region" description="Basic residues" evidence="1">
    <location>
        <begin position="327"/>
        <end position="336"/>
    </location>
</feature>
<feature type="region of interest" description="Disordered" evidence="1">
    <location>
        <begin position="253"/>
        <end position="337"/>
    </location>
</feature>
<feature type="non-terminal residue" evidence="2">
    <location>
        <position position="1"/>
    </location>
</feature>
<feature type="non-terminal residue" evidence="2">
    <location>
        <position position="390"/>
    </location>
</feature>
<protein>
    <submittedName>
        <fullName evidence="2">Uncharacterized protein</fullName>
    </submittedName>
</protein>
<reference evidence="2" key="1">
    <citation type="submission" date="2020-02" db="EMBL/GenBank/DDBJ databases">
        <authorList>
            <person name="Meier V. D."/>
        </authorList>
    </citation>
    <scope>NUCLEOTIDE SEQUENCE</scope>
    <source>
        <strain evidence="2">AVDCRST_MAG52</strain>
    </source>
</reference>
<dbReference type="AlphaFoldDB" id="A0A6J4HI29"/>
<feature type="compositionally biased region" description="Basic and acidic residues" evidence="1">
    <location>
        <begin position="261"/>
        <end position="270"/>
    </location>
</feature>
<sequence>AVCCCTRPDRGPSGAGLPARRARPPHRSRPVVLGGLPDAGPPRPGHDRDRAALDLHGLARRVPAQDAGLHLGRLVALPVAARRPGAPAPAQFRGHRRRRRPGGVPHLHRLRRRPPGAAAHAVWDRRVPRRRPDRHRQPPHQRPGHHQLEPQPRAALPGDGDHAGRRHPRLVALRRARPGPRPRLARAVAVLRRERALPQPAPGVRRPVAGGLRRRPDDGGAAAAGLRRLAGPVPGDVHAARALVGAPCVADLRRPALPRPRPPDRRPALDRHHHRRGLPGLPRGDVAGAGRHGLPALGAAAGAPRRRGPRRPRRHLPGARLGGWPGRGRRRLRGRLRPGIPRPAAALELVVGAAGRGGLRRALGSGGAAGPRPVADRRRPGGRGTHRTRL</sequence>
<feature type="region of interest" description="Disordered" evidence="1">
    <location>
        <begin position="198"/>
        <end position="220"/>
    </location>
</feature>
<gene>
    <name evidence="2" type="ORF">AVDCRST_MAG52-565</name>
</gene>
<feature type="compositionally biased region" description="Basic residues" evidence="1">
    <location>
        <begin position="304"/>
        <end position="317"/>
    </location>
</feature>
<feature type="region of interest" description="Disordered" evidence="1">
    <location>
        <begin position="361"/>
        <end position="390"/>
    </location>
</feature>
<name>A0A6J4HI29_9ACTN</name>
<feature type="compositionally biased region" description="Low complexity" evidence="1">
    <location>
        <begin position="288"/>
        <end position="303"/>
    </location>
</feature>
<accession>A0A6J4HI29</accession>
<feature type="compositionally biased region" description="Basic residues" evidence="1">
    <location>
        <begin position="127"/>
        <end position="145"/>
    </location>
</feature>
<organism evidence="2">
    <name type="scientific">uncultured Blastococcus sp</name>
    <dbReference type="NCBI Taxonomy" id="217144"/>
    <lineage>
        <taxon>Bacteria</taxon>
        <taxon>Bacillati</taxon>
        <taxon>Actinomycetota</taxon>
        <taxon>Actinomycetes</taxon>
        <taxon>Geodermatophilales</taxon>
        <taxon>Geodermatophilaceae</taxon>
        <taxon>Blastococcus</taxon>
        <taxon>environmental samples</taxon>
    </lineage>
</organism>
<feature type="compositionally biased region" description="Basic residues" evidence="1">
    <location>
        <begin position="380"/>
        <end position="390"/>
    </location>
</feature>